<dbReference type="AlphaFoldDB" id="A0A9Q1EFR8"/>
<dbReference type="InterPro" id="IPR001763">
    <property type="entry name" value="Rhodanese-like_dom"/>
</dbReference>
<dbReference type="SUPFAM" id="SSF52821">
    <property type="entry name" value="Rhodanese/Cell cycle control phosphatase"/>
    <property type="match status" value="1"/>
</dbReference>
<proteinExistence type="predicted"/>
<dbReference type="InterPro" id="IPR036873">
    <property type="entry name" value="Rhodanese-like_dom_sf"/>
</dbReference>
<keyword evidence="3" id="KW-1185">Reference proteome</keyword>
<evidence type="ECO:0000259" key="1">
    <source>
        <dbReference type="PROSITE" id="PS50206"/>
    </source>
</evidence>
<gene>
    <name evidence="2" type="ORF">SKAU_G00369130</name>
</gene>
<evidence type="ECO:0000313" key="3">
    <source>
        <dbReference type="Proteomes" id="UP001152622"/>
    </source>
</evidence>
<dbReference type="SMART" id="SM00450">
    <property type="entry name" value="RHOD"/>
    <property type="match status" value="1"/>
</dbReference>
<accession>A0A9Q1EFR8</accession>
<dbReference type="Gene3D" id="3.40.250.10">
    <property type="entry name" value="Rhodanese-like domain"/>
    <property type="match status" value="1"/>
</dbReference>
<dbReference type="PANTHER" id="PTHR44086:SF3">
    <property type="entry name" value="THIOSULFATE SULFURTRANSFERASE_RHODANESE-LIKE DOMAIN-CONTAINING PROTEIN 1 ISOFORM X2"/>
    <property type="match status" value="1"/>
</dbReference>
<dbReference type="OrthoDB" id="566238at2759"/>
<dbReference type="PROSITE" id="PS50206">
    <property type="entry name" value="RHODANESE_3"/>
    <property type="match status" value="1"/>
</dbReference>
<reference evidence="2" key="1">
    <citation type="journal article" date="2023" name="Science">
        <title>Genome structures resolve the early diversification of teleost fishes.</title>
        <authorList>
            <person name="Parey E."/>
            <person name="Louis A."/>
            <person name="Montfort J."/>
            <person name="Bouchez O."/>
            <person name="Roques C."/>
            <person name="Iampietro C."/>
            <person name="Lluch J."/>
            <person name="Castinel A."/>
            <person name="Donnadieu C."/>
            <person name="Desvignes T."/>
            <person name="Floi Bucao C."/>
            <person name="Jouanno E."/>
            <person name="Wen M."/>
            <person name="Mejri S."/>
            <person name="Dirks R."/>
            <person name="Jansen H."/>
            <person name="Henkel C."/>
            <person name="Chen W.J."/>
            <person name="Zahm M."/>
            <person name="Cabau C."/>
            <person name="Klopp C."/>
            <person name="Thompson A.W."/>
            <person name="Robinson-Rechavi M."/>
            <person name="Braasch I."/>
            <person name="Lecointre G."/>
            <person name="Bobe J."/>
            <person name="Postlethwait J.H."/>
            <person name="Berthelot C."/>
            <person name="Roest Crollius H."/>
            <person name="Guiguen Y."/>
        </authorList>
    </citation>
    <scope>NUCLEOTIDE SEQUENCE</scope>
    <source>
        <strain evidence="2">WJC10195</strain>
    </source>
</reference>
<sequence length="117" mass="12691">MANTDNVITYGALKALLEKSSLLLIDVRSKEEVEKGAIPGSIHIPVDTVESELKLDPAAFQAKFGVRKPALDAPDLVFHCQMGRRGGIATDTAQSLGFQNARNYAGGYKEWSEKEGK</sequence>
<protein>
    <recommendedName>
        <fullName evidence="1">Rhodanese domain-containing protein</fullName>
    </recommendedName>
</protein>
<dbReference type="EMBL" id="JAINUF010000018">
    <property type="protein sequence ID" value="KAJ8337947.1"/>
    <property type="molecule type" value="Genomic_DNA"/>
</dbReference>
<dbReference type="PANTHER" id="PTHR44086">
    <property type="entry name" value="THIOSULFATE SULFURTRANSFERASE RDL2, MITOCHONDRIAL-RELATED"/>
    <property type="match status" value="1"/>
</dbReference>
<evidence type="ECO:0000313" key="2">
    <source>
        <dbReference type="EMBL" id="KAJ8337947.1"/>
    </source>
</evidence>
<name>A0A9Q1EFR8_SYNKA</name>
<dbReference type="Proteomes" id="UP001152622">
    <property type="component" value="Chromosome 18"/>
</dbReference>
<feature type="domain" description="Rhodanese" evidence="1">
    <location>
        <begin position="18"/>
        <end position="116"/>
    </location>
</feature>
<organism evidence="2 3">
    <name type="scientific">Synaphobranchus kaupii</name>
    <name type="common">Kaup's arrowtooth eel</name>
    <dbReference type="NCBI Taxonomy" id="118154"/>
    <lineage>
        <taxon>Eukaryota</taxon>
        <taxon>Metazoa</taxon>
        <taxon>Chordata</taxon>
        <taxon>Craniata</taxon>
        <taxon>Vertebrata</taxon>
        <taxon>Euteleostomi</taxon>
        <taxon>Actinopterygii</taxon>
        <taxon>Neopterygii</taxon>
        <taxon>Teleostei</taxon>
        <taxon>Anguilliformes</taxon>
        <taxon>Synaphobranchidae</taxon>
        <taxon>Synaphobranchus</taxon>
    </lineage>
</organism>
<dbReference type="Pfam" id="PF00581">
    <property type="entry name" value="Rhodanese"/>
    <property type="match status" value="1"/>
</dbReference>
<comment type="caution">
    <text evidence="2">The sequence shown here is derived from an EMBL/GenBank/DDBJ whole genome shotgun (WGS) entry which is preliminary data.</text>
</comment>